<dbReference type="AlphaFoldDB" id="A0A5E6Y0B9"/>
<sequence>MFDLDVGQGGKQANEFFAVGGKDFVFGGPVSAGHTAVLVGQPVVVAADGDASITGSLQVQKGVFCQHDFAVAPAYLCKHFFRQFFGDQH</sequence>
<dbReference type="EMBL" id="CABVHB010000024">
    <property type="protein sequence ID" value="VVM98217.1"/>
    <property type="molecule type" value="Genomic_DNA"/>
</dbReference>
<gene>
    <name evidence="1" type="ORF">PS673_03147</name>
    <name evidence="2" type="ORF">PS673_05793</name>
</gene>
<evidence type="ECO:0000313" key="1">
    <source>
        <dbReference type="EMBL" id="VVM98217.1"/>
    </source>
</evidence>
<evidence type="ECO:0000313" key="3">
    <source>
        <dbReference type="Proteomes" id="UP000344274"/>
    </source>
</evidence>
<dbReference type="Proteomes" id="UP000344274">
    <property type="component" value="Unassembled WGS sequence"/>
</dbReference>
<proteinExistence type="predicted"/>
<name>A0A5E6Y0B9_PSEFL</name>
<accession>A0A5E6Y0B9</accession>
<protein>
    <submittedName>
        <fullName evidence="2">Uncharacterized protein</fullName>
    </submittedName>
</protein>
<evidence type="ECO:0000313" key="2">
    <source>
        <dbReference type="EMBL" id="VVN46517.1"/>
    </source>
</evidence>
<reference evidence="2 3" key="1">
    <citation type="submission" date="2019-09" db="EMBL/GenBank/DDBJ databases">
        <authorList>
            <person name="Chandra G."/>
            <person name="Truman W A."/>
        </authorList>
    </citation>
    <scope>NUCLEOTIDE SEQUENCE [LARGE SCALE GENOMIC DNA]</scope>
    <source>
        <strain evidence="2">PS673</strain>
    </source>
</reference>
<dbReference type="EMBL" id="CABVHB010000126">
    <property type="protein sequence ID" value="VVN46517.1"/>
    <property type="molecule type" value="Genomic_DNA"/>
</dbReference>
<organism evidence="2 3">
    <name type="scientific">Pseudomonas fluorescens</name>
    <dbReference type="NCBI Taxonomy" id="294"/>
    <lineage>
        <taxon>Bacteria</taxon>
        <taxon>Pseudomonadati</taxon>
        <taxon>Pseudomonadota</taxon>
        <taxon>Gammaproteobacteria</taxon>
        <taxon>Pseudomonadales</taxon>
        <taxon>Pseudomonadaceae</taxon>
        <taxon>Pseudomonas</taxon>
    </lineage>
</organism>